<protein>
    <submittedName>
        <fullName evidence="2">Uncharacterized protein</fullName>
    </submittedName>
</protein>
<evidence type="ECO:0000256" key="1">
    <source>
        <dbReference type="SAM" id="MobiDB-lite"/>
    </source>
</evidence>
<feature type="region of interest" description="Disordered" evidence="1">
    <location>
        <begin position="1"/>
        <end position="71"/>
    </location>
</feature>
<reference evidence="2 3" key="1">
    <citation type="submission" date="2020-05" db="EMBL/GenBank/DDBJ databases">
        <title>WGS assembly of Panicum virgatum.</title>
        <authorList>
            <person name="Lovell J.T."/>
            <person name="Jenkins J."/>
            <person name="Shu S."/>
            <person name="Juenger T.E."/>
            <person name="Schmutz J."/>
        </authorList>
    </citation>
    <scope>NUCLEOTIDE SEQUENCE [LARGE SCALE GENOMIC DNA]</scope>
    <source>
        <strain evidence="3">cv. AP13</strain>
    </source>
</reference>
<dbReference type="Proteomes" id="UP000823388">
    <property type="component" value="Chromosome 8K"/>
</dbReference>
<dbReference type="EMBL" id="CM029051">
    <property type="protein sequence ID" value="KAG2560792.1"/>
    <property type="molecule type" value="Genomic_DNA"/>
</dbReference>
<organism evidence="2 3">
    <name type="scientific">Panicum virgatum</name>
    <name type="common">Blackwell switchgrass</name>
    <dbReference type="NCBI Taxonomy" id="38727"/>
    <lineage>
        <taxon>Eukaryota</taxon>
        <taxon>Viridiplantae</taxon>
        <taxon>Streptophyta</taxon>
        <taxon>Embryophyta</taxon>
        <taxon>Tracheophyta</taxon>
        <taxon>Spermatophyta</taxon>
        <taxon>Magnoliopsida</taxon>
        <taxon>Liliopsida</taxon>
        <taxon>Poales</taxon>
        <taxon>Poaceae</taxon>
        <taxon>PACMAD clade</taxon>
        <taxon>Panicoideae</taxon>
        <taxon>Panicodae</taxon>
        <taxon>Paniceae</taxon>
        <taxon>Panicinae</taxon>
        <taxon>Panicum</taxon>
        <taxon>Panicum sect. Hiantes</taxon>
    </lineage>
</organism>
<feature type="compositionally biased region" description="Basic residues" evidence="1">
    <location>
        <begin position="137"/>
        <end position="146"/>
    </location>
</feature>
<feature type="compositionally biased region" description="Basic and acidic residues" evidence="1">
    <location>
        <begin position="158"/>
        <end position="175"/>
    </location>
</feature>
<feature type="region of interest" description="Disordered" evidence="1">
    <location>
        <begin position="89"/>
        <end position="228"/>
    </location>
</feature>
<sequence length="273" mass="29595">MPSHPPNRASSKESGKVRSWRGAHLSRCSPALASAAPRRAWPEAGAGEAAAATGKARPEVRQLRGASTAAFPCSSLAAVDAEAAPEEPLLAAGAPARGPAPGAAPLRRRRCRFAYGPSRDAPHGPLPPEREPPRTAPRPRRCRKSGRGLGYRRLTSSRSEEARRGDDVFEEEARRGRWGGRSAPAAALLPRPRRSAGKGGRRGGRSPKEARHQGWPQPRAWELGESRGGGDACERVGRRVWVLGEREERGWEGGKIEYDMWTPLTCSWYRGCV</sequence>
<comment type="caution">
    <text evidence="2">The sequence shown here is derived from an EMBL/GenBank/DDBJ whole genome shotgun (WGS) entry which is preliminary data.</text>
</comment>
<proteinExistence type="predicted"/>
<name>A0A8T0PKP8_PANVG</name>
<dbReference type="AlphaFoldDB" id="A0A8T0PKP8"/>
<feature type="compositionally biased region" description="Low complexity" evidence="1">
    <location>
        <begin position="180"/>
        <end position="190"/>
    </location>
</feature>
<accession>A0A8T0PKP8</accession>
<feature type="compositionally biased region" description="Low complexity" evidence="1">
    <location>
        <begin position="26"/>
        <end position="55"/>
    </location>
</feature>
<feature type="compositionally biased region" description="Basic residues" evidence="1">
    <location>
        <begin position="191"/>
        <end position="205"/>
    </location>
</feature>
<evidence type="ECO:0000313" key="2">
    <source>
        <dbReference type="EMBL" id="KAG2560792.1"/>
    </source>
</evidence>
<evidence type="ECO:0000313" key="3">
    <source>
        <dbReference type="Proteomes" id="UP000823388"/>
    </source>
</evidence>
<feature type="compositionally biased region" description="Low complexity" evidence="1">
    <location>
        <begin position="89"/>
        <end position="105"/>
    </location>
</feature>
<gene>
    <name evidence="2" type="ORF">PVAP13_8KG085984</name>
</gene>
<keyword evidence="3" id="KW-1185">Reference proteome</keyword>